<keyword evidence="1" id="KW-0443">Lipid metabolism</keyword>
<dbReference type="EMBL" id="JAZDUA010000156">
    <property type="protein sequence ID" value="KAK7866068.1"/>
    <property type="molecule type" value="Genomic_DNA"/>
</dbReference>
<keyword evidence="2" id="KW-1208">Phospholipid metabolism</keyword>
<dbReference type="Gene3D" id="3.30.200.20">
    <property type="entry name" value="Phosphorylase Kinase, domain 1"/>
    <property type="match status" value="1"/>
</dbReference>
<evidence type="ECO:0000256" key="5">
    <source>
        <dbReference type="ARBA" id="ARBA00038874"/>
    </source>
</evidence>
<evidence type="ECO:0000313" key="6">
    <source>
        <dbReference type="EMBL" id="KAK7866068.1"/>
    </source>
</evidence>
<dbReference type="GO" id="GO:0004305">
    <property type="term" value="F:ethanolamine kinase activity"/>
    <property type="evidence" value="ECO:0007669"/>
    <property type="project" value="UniProtKB-EC"/>
</dbReference>
<organism evidence="6 7">
    <name type="scientific">Gryllus longicercus</name>
    <dbReference type="NCBI Taxonomy" id="2509291"/>
    <lineage>
        <taxon>Eukaryota</taxon>
        <taxon>Metazoa</taxon>
        <taxon>Ecdysozoa</taxon>
        <taxon>Arthropoda</taxon>
        <taxon>Hexapoda</taxon>
        <taxon>Insecta</taxon>
        <taxon>Pterygota</taxon>
        <taxon>Neoptera</taxon>
        <taxon>Polyneoptera</taxon>
        <taxon>Orthoptera</taxon>
        <taxon>Ensifera</taxon>
        <taxon>Gryllidea</taxon>
        <taxon>Grylloidea</taxon>
        <taxon>Gryllidae</taxon>
        <taxon>Gryllinae</taxon>
        <taxon>Gryllus</taxon>
    </lineage>
</organism>
<dbReference type="Pfam" id="PF01633">
    <property type="entry name" value="Choline_kinase"/>
    <property type="match status" value="1"/>
</dbReference>
<reference evidence="6 7" key="1">
    <citation type="submission" date="2024-03" db="EMBL/GenBank/DDBJ databases">
        <title>The genome assembly and annotation of the cricket Gryllus longicercus Weissman &amp; Gray.</title>
        <authorList>
            <person name="Szrajer S."/>
            <person name="Gray D."/>
            <person name="Ylla G."/>
        </authorList>
    </citation>
    <scope>NUCLEOTIDE SEQUENCE [LARGE SCALE GENOMIC DNA]</scope>
    <source>
        <strain evidence="6">DAG 2021-001</strain>
        <tissue evidence="6">Whole body minus gut</tissue>
    </source>
</reference>
<evidence type="ECO:0000313" key="7">
    <source>
        <dbReference type="Proteomes" id="UP001378592"/>
    </source>
</evidence>
<evidence type="ECO:0000256" key="3">
    <source>
        <dbReference type="ARBA" id="ARBA00037883"/>
    </source>
</evidence>
<comment type="pathway">
    <text evidence="3">Phospholipid metabolism; phosphatidylethanolamine biosynthesis; phosphatidylethanolamine from ethanolamine: step 1/3.</text>
</comment>
<keyword evidence="1" id="KW-0594">Phospholipid biosynthesis</keyword>
<evidence type="ECO:0000256" key="4">
    <source>
        <dbReference type="ARBA" id="ARBA00038211"/>
    </source>
</evidence>
<proteinExistence type="inferred from homology"/>
<protein>
    <recommendedName>
        <fullName evidence="5">ethanolamine kinase</fullName>
        <ecNumber evidence="5">2.7.1.82</ecNumber>
    </recommendedName>
</protein>
<dbReference type="AlphaFoldDB" id="A0AAN9Z2X4"/>
<evidence type="ECO:0000256" key="1">
    <source>
        <dbReference type="ARBA" id="ARBA00023209"/>
    </source>
</evidence>
<dbReference type="Gene3D" id="3.90.1200.10">
    <property type="match status" value="1"/>
</dbReference>
<dbReference type="SUPFAM" id="SSF56112">
    <property type="entry name" value="Protein kinase-like (PK-like)"/>
    <property type="match status" value="1"/>
</dbReference>
<dbReference type="PANTHER" id="PTHR22603:SF66">
    <property type="entry name" value="ETHANOLAMINE KINASE"/>
    <property type="match status" value="1"/>
</dbReference>
<sequence>MNLHSAEHGPMRLHMTIEENDLINGSLTVLAAIRPAWSKDKIKFKIFTDGITNKLVGCFYAEDPDDVILVRVYGKKTDLLIDRNAETRNIQILHTYGYAPNLYATFKNGLAYEYVPGDILTVDTCRDIKVYPLVACMMAKMHHVDCGPTISKEPCMWTKTRQFMSIMPNHFTNAEKQTRFEQLIPTKQELESEYEILKNELINLGSPIVLSHNDLLLGNVIYNPKKNNVTFIDYEYANYNYQAFDIGNHFAEFAGVSDVDYSRYPSEEFQREWLKVYLEEYRNSQNLSNDCCHETSEHDIDVLYVQVNKFSLMAHFFWAIWALIQAEHSTIDFDFLGYASIRLKEYFARKDAFLSLKMPVS</sequence>
<accession>A0AAN9Z2X4</accession>
<evidence type="ECO:0000256" key="2">
    <source>
        <dbReference type="ARBA" id="ARBA00023264"/>
    </source>
</evidence>
<comment type="similarity">
    <text evidence="4">Belongs to the choline/ethanolamine kinase family.</text>
</comment>
<dbReference type="InterPro" id="IPR011009">
    <property type="entry name" value="Kinase-like_dom_sf"/>
</dbReference>
<comment type="caution">
    <text evidence="6">The sequence shown here is derived from an EMBL/GenBank/DDBJ whole genome shotgun (WGS) entry which is preliminary data.</text>
</comment>
<dbReference type="Proteomes" id="UP001378592">
    <property type="component" value="Unassembled WGS sequence"/>
</dbReference>
<name>A0AAN9Z2X4_9ORTH</name>
<dbReference type="EC" id="2.7.1.82" evidence="5"/>
<gene>
    <name evidence="6" type="ORF">R5R35_013567</name>
</gene>
<keyword evidence="1" id="KW-0444">Lipid biosynthesis</keyword>
<dbReference type="CDD" id="cd05157">
    <property type="entry name" value="ETNK_euk"/>
    <property type="match status" value="1"/>
</dbReference>
<dbReference type="PANTHER" id="PTHR22603">
    <property type="entry name" value="CHOLINE/ETHANOALAMINE KINASE"/>
    <property type="match status" value="1"/>
</dbReference>
<dbReference type="GO" id="GO:0006646">
    <property type="term" value="P:phosphatidylethanolamine biosynthetic process"/>
    <property type="evidence" value="ECO:0007669"/>
    <property type="project" value="TreeGrafter"/>
</dbReference>
<keyword evidence="7" id="KW-1185">Reference proteome</keyword>
<dbReference type="GO" id="GO:0005737">
    <property type="term" value="C:cytoplasm"/>
    <property type="evidence" value="ECO:0007669"/>
    <property type="project" value="TreeGrafter"/>
</dbReference>